<feature type="compositionally biased region" description="Polar residues" evidence="1">
    <location>
        <begin position="59"/>
        <end position="76"/>
    </location>
</feature>
<feature type="region of interest" description="Disordered" evidence="1">
    <location>
        <begin position="59"/>
        <end position="83"/>
    </location>
</feature>
<sequence>PSGSDKTANKKHDEKAKRDDKGKSHVDSLTGARDLRAEFEEFSFNSTNRVNVVSASVTAAGPNPTNNINSFNTASPYDTADSPNFRIVRKSSFVDPSKYPNDPDMPELEDIVYSDDEENVGAEADF</sequence>
<organism evidence="2">
    <name type="scientific">Tanacetum cinerariifolium</name>
    <name type="common">Dalmatian daisy</name>
    <name type="synonym">Chrysanthemum cinerariifolium</name>
    <dbReference type="NCBI Taxonomy" id="118510"/>
    <lineage>
        <taxon>Eukaryota</taxon>
        <taxon>Viridiplantae</taxon>
        <taxon>Streptophyta</taxon>
        <taxon>Embryophyta</taxon>
        <taxon>Tracheophyta</taxon>
        <taxon>Spermatophyta</taxon>
        <taxon>Magnoliopsida</taxon>
        <taxon>eudicotyledons</taxon>
        <taxon>Gunneridae</taxon>
        <taxon>Pentapetalae</taxon>
        <taxon>asterids</taxon>
        <taxon>campanulids</taxon>
        <taxon>Asterales</taxon>
        <taxon>Asteraceae</taxon>
        <taxon>Asteroideae</taxon>
        <taxon>Anthemideae</taxon>
        <taxon>Anthemidinae</taxon>
        <taxon>Tanacetum</taxon>
    </lineage>
</organism>
<evidence type="ECO:0000256" key="1">
    <source>
        <dbReference type="SAM" id="MobiDB-lite"/>
    </source>
</evidence>
<feature type="non-terminal residue" evidence="2">
    <location>
        <position position="1"/>
    </location>
</feature>
<accession>A0A699WNX7</accession>
<gene>
    <name evidence="2" type="ORF">Tci_921116</name>
</gene>
<dbReference type="EMBL" id="BKCJ011736598">
    <property type="protein sequence ID" value="GFD49147.1"/>
    <property type="molecule type" value="Genomic_DNA"/>
</dbReference>
<protein>
    <submittedName>
        <fullName evidence="2">Uncharacterized protein</fullName>
    </submittedName>
</protein>
<evidence type="ECO:0000313" key="2">
    <source>
        <dbReference type="EMBL" id="GFD49147.1"/>
    </source>
</evidence>
<comment type="caution">
    <text evidence="2">The sequence shown here is derived from an EMBL/GenBank/DDBJ whole genome shotgun (WGS) entry which is preliminary data.</text>
</comment>
<feature type="compositionally biased region" description="Basic and acidic residues" evidence="1">
    <location>
        <begin position="7"/>
        <end position="26"/>
    </location>
</feature>
<feature type="non-terminal residue" evidence="2">
    <location>
        <position position="126"/>
    </location>
</feature>
<name>A0A699WNX7_TANCI</name>
<proteinExistence type="predicted"/>
<dbReference type="AlphaFoldDB" id="A0A699WNX7"/>
<reference evidence="2" key="1">
    <citation type="journal article" date="2019" name="Sci. Rep.">
        <title>Draft genome of Tanacetum cinerariifolium, the natural source of mosquito coil.</title>
        <authorList>
            <person name="Yamashiro T."/>
            <person name="Shiraishi A."/>
            <person name="Satake H."/>
            <person name="Nakayama K."/>
        </authorList>
    </citation>
    <scope>NUCLEOTIDE SEQUENCE</scope>
</reference>
<feature type="region of interest" description="Disordered" evidence="1">
    <location>
        <begin position="1"/>
        <end position="29"/>
    </location>
</feature>